<comment type="caution">
    <text evidence="1">The sequence shown here is derived from an EMBL/GenBank/DDBJ whole genome shotgun (WGS) entry which is preliminary data.</text>
</comment>
<reference evidence="2" key="1">
    <citation type="journal article" date="2019" name="Int. J. Syst. Evol. Microbiol.">
        <title>The Global Catalogue of Microorganisms (GCM) 10K type strain sequencing project: providing services to taxonomists for standard genome sequencing and annotation.</title>
        <authorList>
            <consortium name="The Broad Institute Genomics Platform"/>
            <consortium name="The Broad Institute Genome Sequencing Center for Infectious Disease"/>
            <person name="Wu L."/>
            <person name="Ma J."/>
        </authorList>
    </citation>
    <scope>NUCLEOTIDE SEQUENCE [LARGE SCALE GENOMIC DNA]</scope>
    <source>
        <strain evidence="2">CGMCC 1.16444</strain>
    </source>
</reference>
<proteinExistence type="predicted"/>
<dbReference type="EMBL" id="JBHSJF010000006">
    <property type="protein sequence ID" value="MFC5068856.1"/>
    <property type="molecule type" value="Genomic_DNA"/>
</dbReference>
<sequence>MADDVLITPEAFGVLQAMKRIDKLRLYDPSVADELTGKGLAELQGKSLVITKAGRLARKKARQARHAALKSA</sequence>
<name>A0ABV9Z408_9HYPH</name>
<keyword evidence="2" id="KW-1185">Reference proteome</keyword>
<organism evidence="1 2">
    <name type="scientific">Flaviflagellibacter deserti</name>
    <dbReference type="NCBI Taxonomy" id="2267266"/>
    <lineage>
        <taxon>Bacteria</taxon>
        <taxon>Pseudomonadati</taxon>
        <taxon>Pseudomonadota</taxon>
        <taxon>Alphaproteobacteria</taxon>
        <taxon>Hyphomicrobiales</taxon>
        <taxon>Flaviflagellibacter</taxon>
    </lineage>
</organism>
<gene>
    <name evidence="1" type="ORF">ACFPFW_12635</name>
</gene>
<dbReference type="RefSeq" id="WP_114955966.1">
    <property type="nucleotide sequence ID" value="NZ_JBHSJF010000006.1"/>
</dbReference>
<evidence type="ECO:0000313" key="1">
    <source>
        <dbReference type="EMBL" id="MFC5068856.1"/>
    </source>
</evidence>
<protein>
    <submittedName>
        <fullName evidence="1">Uncharacterized protein</fullName>
    </submittedName>
</protein>
<accession>A0ABV9Z408</accession>
<dbReference type="Proteomes" id="UP001595796">
    <property type="component" value="Unassembled WGS sequence"/>
</dbReference>
<evidence type="ECO:0000313" key="2">
    <source>
        <dbReference type="Proteomes" id="UP001595796"/>
    </source>
</evidence>